<keyword evidence="2" id="KW-1185">Reference proteome</keyword>
<protein>
    <submittedName>
        <fullName evidence="3">Protein FRA10AC1-like</fullName>
    </submittedName>
</protein>
<dbReference type="RefSeq" id="XP_002733934.1">
    <property type="nucleotide sequence ID" value="XM_002733888.2"/>
</dbReference>
<evidence type="ECO:0000313" key="2">
    <source>
        <dbReference type="Proteomes" id="UP000694865"/>
    </source>
</evidence>
<feature type="compositionally biased region" description="Low complexity" evidence="1">
    <location>
        <begin position="286"/>
        <end position="299"/>
    </location>
</feature>
<dbReference type="PANTHER" id="PTHR11567">
    <property type="entry name" value="ACID PHOSPHATASE-RELATED"/>
    <property type="match status" value="1"/>
</dbReference>
<dbReference type="InterPro" id="IPR019129">
    <property type="entry name" value="Folate-sensitive_fs_Fra10Ac1"/>
</dbReference>
<dbReference type="PANTHER" id="PTHR11567:SF25">
    <property type="entry name" value="PROTEIN FRA10AC1"/>
    <property type="match status" value="1"/>
</dbReference>
<organism evidence="2 3">
    <name type="scientific">Saccoglossus kowalevskii</name>
    <name type="common">Acorn worm</name>
    <dbReference type="NCBI Taxonomy" id="10224"/>
    <lineage>
        <taxon>Eukaryota</taxon>
        <taxon>Metazoa</taxon>
        <taxon>Hemichordata</taxon>
        <taxon>Enteropneusta</taxon>
        <taxon>Harrimaniidae</taxon>
        <taxon>Saccoglossus</taxon>
    </lineage>
</organism>
<accession>A0ABM0GNM2</accession>
<name>A0ABM0GNM2_SACKO</name>
<dbReference type="Proteomes" id="UP000694865">
    <property type="component" value="Unplaced"/>
</dbReference>
<feature type="compositionally biased region" description="Basic and acidic residues" evidence="1">
    <location>
        <begin position="303"/>
        <end position="312"/>
    </location>
</feature>
<proteinExistence type="predicted"/>
<evidence type="ECO:0000313" key="3">
    <source>
        <dbReference type="RefSeq" id="XP_002733934.1"/>
    </source>
</evidence>
<dbReference type="InterPro" id="IPR050645">
    <property type="entry name" value="Histidine_acid_phosphatase"/>
</dbReference>
<dbReference type="Pfam" id="PF09725">
    <property type="entry name" value="Fra10Ac1"/>
    <property type="match status" value="1"/>
</dbReference>
<feature type="compositionally biased region" description="Basic residues" evidence="1">
    <location>
        <begin position="249"/>
        <end position="281"/>
    </location>
</feature>
<reference evidence="3" key="1">
    <citation type="submission" date="2025-08" db="UniProtKB">
        <authorList>
            <consortium name="RefSeq"/>
        </authorList>
    </citation>
    <scope>IDENTIFICATION</scope>
    <source>
        <tissue evidence="3">Testes</tissue>
    </source>
</reference>
<gene>
    <name evidence="3" type="primary">LOC100369464</name>
</gene>
<feature type="region of interest" description="Disordered" evidence="1">
    <location>
        <begin position="249"/>
        <end position="323"/>
    </location>
</feature>
<dbReference type="GeneID" id="100369464"/>
<sequence>MILNLKYSKSIVELSRQSTVLQLYFPLGSIVSLQAFLGGDLSSEFEFDSEEDKKKTNRHDLASKQHKRCTGLPSKREVAHEYDREEGRNQRFHILGLDAYSRHKKFVNDYMLYYGGSKADFKRSTVNDKTDLDVIRDNHRFLWSDEAADSWAQQLSKKYWDKLFKEYTISDLSRYKENKVALRWRVEKEVVDGKGQFSCGNKKCTEEEGLRTWEVNFGYIEHGEKKNALVKLRLCPDCSYKLNYHHRRKDVTKQVKKIKEKTSHKRKHKHKSHKKKKRRKKESSDSESGSDSEASSHPSTSKDTTDVSEKEAWGGPVKFTEEKSREEEFADYFEDMFL</sequence>
<evidence type="ECO:0000256" key="1">
    <source>
        <dbReference type="SAM" id="MobiDB-lite"/>
    </source>
</evidence>